<dbReference type="Proteomes" id="UP000479710">
    <property type="component" value="Unassembled WGS sequence"/>
</dbReference>
<protein>
    <submittedName>
        <fullName evidence="1">Uncharacterized protein</fullName>
    </submittedName>
</protein>
<organism evidence="1 2">
    <name type="scientific">Oryza meyeriana var. granulata</name>
    <dbReference type="NCBI Taxonomy" id="110450"/>
    <lineage>
        <taxon>Eukaryota</taxon>
        <taxon>Viridiplantae</taxon>
        <taxon>Streptophyta</taxon>
        <taxon>Embryophyta</taxon>
        <taxon>Tracheophyta</taxon>
        <taxon>Spermatophyta</taxon>
        <taxon>Magnoliopsida</taxon>
        <taxon>Liliopsida</taxon>
        <taxon>Poales</taxon>
        <taxon>Poaceae</taxon>
        <taxon>BOP clade</taxon>
        <taxon>Oryzoideae</taxon>
        <taxon>Oryzeae</taxon>
        <taxon>Oryzinae</taxon>
        <taxon>Oryza</taxon>
        <taxon>Oryza meyeriana</taxon>
    </lineage>
</organism>
<sequence length="63" mass="6980">MAHTTIGLANGTFLFPLASLSPPRWLSQTSQPDRMPLEPCHRHDVTRHYASHGHVAPASTKLH</sequence>
<evidence type="ECO:0000313" key="2">
    <source>
        <dbReference type="Proteomes" id="UP000479710"/>
    </source>
</evidence>
<evidence type="ECO:0000313" key="1">
    <source>
        <dbReference type="EMBL" id="KAF0897268.1"/>
    </source>
</evidence>
<accession>A0A6G1C9U0</accession>
<comment type="caution">
    <text evidence="1">The sequence shown here is derived from an EMBL/GenBank/DDBJ whole genome shotgun (WGS) entry which is preliminary data.</text>
</comment>
<reference evidence="1 2" key="1">
    <citation type="submission" date="2019-11" db="EMBL/GenBank/DDBJ databases">
        <title>Whole genome sequence of Oryza granulata.</title>
        <authorList>
            <person name="Li W."/>
        </authorList>
    </citation>
    <scope>NUCLEOTIDE SEQUENCE [LARGE SCALE GENOMIC DNA]</scope>
    <source>
        <strain evidence="2">cv. Menghai</strain>
        <tissue evidence="1">Leaf</tissue>
    </source>
</reference>
<dbReference type="AlphaFoldDB" id="A0A6G1C9U0"/>
<name>A0A6G1C9U0_9ORYZ</name>
<keyword evidence="2" id="KW-1185">Reference proteome</keyword>
<gene>
    <name evidence="1" type="ORF">E2562_034985</name>
</gene>
<proteinExistence type="predicted"/>
<dbReference type="EMBL" id="SPHZ02000010">
    <property type="protein sequence ID" value="KAF0897268.1"/>
    <property type="molecule type" value="Genomic_DNA"/>
</dbReference>